<feature type="domain" description="HTH lacI-type" evidence="4">
    <location>
        <begin position="6"/>
        <end position="59"/>
    </location>
</feature>
<dbReference type="SMART" id="SM00354">
    <property type="entry name" value="HTH_LACI"/>
    <property type="match status" value="1"/>
</dbReference>
<dbReference type="CDD" id="cd06290">
    <property type="entry name" value="PBP1_LacI-like"/>
    <property type="match status" value="1"/>
</dbReference>
<dbReference type="AlphaFoldDB" id="F2NL27"/>
<dbReference type="GO" id="GO:0000976">
    <property type="term" value="F:transcription cis-regulatory region binding"/>
    <property type="evidence" value="ECO:0007669"/>
    <property type="project" value="TreeGrafter"/>
</dbReference>
<dbReference type="Proteomes" id="UP000007030">
    <property type="component" value="Chromosome"/>
</dbReference>
<dbReference type="Gene3D" id="3.40.50.2300">
    <property type="match status" value="2"/>
</dbReference>
<dbReference type="PROSITE" id="PS50932">
    <property type="entry name" value="HTH_LACI_2"/>
    <property type="match status" value="1"/>
</dbReference>
<dbReference type="OrthoDB" id="308642at2"/>
<dbReference type="InterPro" id="IPR000843">
    <property type="entry name" value="HTH_LacI"/>
</dbReference>
<dbReference type="GO" id="GO:0003700">
    <property type="term" value="F:DNA-binding transcription factor activity"/>
    <property type="evidence" value="ECO:0007669"/>
    <property type="project" value="TreeGrafter"/>
</dbReference>
<proteinExistence type="predicted"/>
<organism evidence="5 6">
    <name type="scientific">Marinithermus hydrothermalis (strain DSM 14884 / JCM 11576 / T1)</name>
    <dbReference type="NCBI Taxonomy" id="869210"/>
    <lineage>
        <taxon>Bacteria</taxon>
        <taxon>Thermotogati</taxon>
        <taxon>Deinococcota</taxon>
        <taxon>Deinococci</taxon>
        <taxon>Thermales</taxon>
        <taxon>Thermaceae</taxon>
        <taxon>Marinithermus</taxon>
    </lineage>
</organism>
<dbReference type="Gene3D" id="1.10.260.40">
    <property type="entry name" value="lambda repressor-like DNA-binding domains"/>
    <property type="match status" value="1"/>
</dbReference>
<dbReference type="InterPro" id="IPR010982">
    <property type="entry name" value="Lambda_DNA-bd_dom_sf"/>
</dbReference>
<dbReference type="RefSeq" id="WP_013703482.1">
    <property type="nucleotide sequence ID" value="NC_015387.1"/>
</dbReference>
<accession>F2NL27</accession>
<dbReference type="PANTHER" id="PTHR30146">
    <property type="entry name" value="LACI-RELATED TRANSCRIPTIONAL REPRESSOR"/>
    <property type="match status" value="1"/>
</dbReference>
<dbReference type="KEGG" id="mhd:Marky_0680"/>
<dbReference type="SUPFAM" id="SSF47413">
    <property type="entry name" value="lambda repressor-like DNA-binding domains"/>
    <property type="match status" value="1"/>
</dbReference>
<gene>
    <name evidence="5" type="ordered locus">Marky_0680</name>
</gene>
<dbReference type="InterPro" id="IPR028082">
    <property type="entry name" value="Peripla_BP_I"/>
</dbReference>
<evidence type="ECO:0000256" key="2">
    <source>
        <dbReference type="ARBA" id="ARBA00023125"/>
    </source>
</evidence>
<name>F2NL27_MARHT</name>
<evidence type="ECO:0000256" key="3">
    <source>
        <dbReference type="ARBA" id="ARBA00023163"/>
    </source>
</evidence>
<keyword evidence="3" id="KW-0804">Transcription</keyword>
<dbReference type="Pfam" id="PF13377">
    <property type="entry name" value="Peripla_BP_3"/>
    <property type="match status" value="1"/>
</dbReference>
<dbReference type="eggNOG" id="COG1609">
    <property type="taxonomic scope" value="Bacteria"/>
</dbReference>
<dbReference type="STRING" id="869210.Marky_0680"/>
<dbReference type="PROSITE" id="PS00356">
    <property type="entry name" value="HTH_LACI_1"/>
    <property type="match status" value="1"/>
</dbReference>
<dbReference type="CDD" id="cd01392">
    <property type="entry name" value="HTH_LacI"/>
    <property type="match status" value="1"/>
</dbReference>
<evidence type="ECO:0000313" key="6">
    <source>
        <dbReference type="Proteomes" id="UP000007030"/>
    </source>
</evidence>
<dbReference type="Pfam" id="PF00356">
    <property type="entry name" value="LacI"/>
    <property type="match status" value="1"/>
</dbReference>
<sequence>MDKRNVTIYEVAQEAGVSVATVSRVLNSGRVAPETRRRVLEAMDRLGYLPNTLARSLATGTSRAVGVIIPDAAGPLYGRMLRGVGDALEAAGYTYITGTSARDPDREARMLRDLGARKVDAVVLIGSSLDGSALRALGAALPPVVLVEREGGGAGAPAVTVDNEGAAYAATRYLIARGHTRIAHVRGPRRAGQERYAGYRRALREAGLAEGPVVSGDFSELGGYRAMRALLERPGFTAVFLANDRMALGAYKALREAGVRVPEEVSVVGFDDLVFAAYLDPPLTTLRQPAYELGRAAAKAVLACLDGAVPANVVLSCELVPRASVMER</sequence>
<dbReference type="InterPro" id="IPR046335">
    <property type="entry name" value="LacI/GalR-like_sensor"/>
</dbReference>
<dbReference type="SUPFAM" id="SSF53822">
    <property type="entry name" value="Periplasmic binding protein-like I"/>
    <property type="match status" value="1"/>
</dbReference>
<dbReference type="HOGENOM" id="CLU_037628_6_1_0"/>
<keyword evidence="1" id="KW-0805">Transcription regulation</keyword>
<keyword evidence="2" id="KW-0238">DNA-binding</keyword>
<evidence type="ECO:0000256" key="1">
    <source>
        <dbReference type="ARBA" id="ARBA00023015"/>
    </source>
</evidence>
<evidence type="ECO:0000313" key="5">
    <source>
        <dbReference type="EMBL" id="AEB11430.1"/>
    </source>
</evidence>
<keyword evidence="6" id="KW-1185">Reference proteome</keyword>
<dbReference type="EMBL" id="CP002630">
    <property type="protein sequence ID" value="AEB11430.1"/>
    <property type="molecule type" value="Genomic_DNA"/>
</dbReference>
<evidence type="ECO:0000259" key="4">
    <source>
        <dbReference type="PROSITE" id="PS50932"/>
    </source>
</evidence>
<reference evidence="5 6" key="1">
    <citation type="journal article" date="2012" name="Stand. Genomic Sci.">
        <title>Complete genome sequence of the aerobic, heterotroph Marinithermus hydrothermalis type strain (T1(T)) from a deep-sea hydrothermal vent chimney.</title>
        <authorList>
            <person name="Copeland A."/>
            <person name="Gu W."/>
            <person name="Yasawong M."/>
            <person name="Lapidus A."/>
            <person name="Lucas S."/>
            <person name="Deshpande S."/>
            <person name="Pagani I."/>
            <person name="Tapia R."/>
            <person name="Cheng J.F."/>
            <person name="Goodwin L.A."/>
            <person name="Pitluck S."/>
            <person name="Liolios K."/>
            <person name="Ivanova N."/>
            <person name="Mavromatis K."/>
            <person name="Mikhailova N."/>
            <person name="Pati A."/>
            <person name="Chen A."/>
            <person name="Palaniappan K."/>
            <person name="Land M."/>
            <person name="Pan C."/>
            <person name="Brambilla E.M."/>
            <person name="Rohde M."/>
            <person name="Tindall B.J."/>
            <person name="Sikorski J."/>
            <person name="Goker M."/>
            <person name="Detter J.C."/>
            <person name="Bristow J."/>
            <person name="Eisen J.A."/>
            <person name="Markowitz V."/>
            <person name="Hugenholtz P."/>
            <person name="Kyrpides N.C."/>
            <person name="Klenk H.P."/>
            <person name="Woyke T."/>
        </authorList>
    </citation>
    <scope>NUCLEOTIDE SEQUENCE [LARGE SCALE GENOMIC DNA]</scope>
    <source>
        <strain evidence="6">DSM 14884 / JCM 11576 / T1</strain>
    </source>
</reference>
<dbReference type="PRINTS" id="PR00036">
    <property type="entry name" value="HTHLACI"/>
</dbReference>
<dbReference type="PANTHER" id="PTHR30146:SF109">
    <property type="entry name" value="HTH-TYPE TRANSCRIPTIONAL REGULATOR GALS"/>
    <property type="match status" value="1"/>
</dbReference>
<protein>
    <submittedName>
        <fullName evidence="5">Transcriptional regulator, LacI family</fullName>
    </submittedName>
</protein>